<evidence type="ECO:0000313" key="1">
    <source>
        <dbReference type="EMBL" id="QHT16641.1"/>
    </source>
</evidence>
<dbReference type="InterPro" id="IPR027417">
    <property type="entry name" value="P-loop_NTPase"/>
</dbReference>
<reference evidence="1" key="1">
    <citation type="journal article" date="2020" name="Nature">
        <title>Giant virus diversity and host interactions through global metagenomics.</title>
        <authorList>
            <person name="Schulz F."/>
            <person name="Roux S."/>
            <person name="Paez-Espino D."/>
            <person name="Jungbluth S."/>
            <person name="Walsh D.A."/>
            <person name="Denef V.J."/>
            <person name="McMahon K.D."/>
            <person name="Konstantinidis K.T."/>
            <person name="Eloe-Fadrosh E.A."/>
            <person name="Kyrpides N.C."/>
            <person name="Woyke T."/>
        </authorList>
    </citation>
    <scope>NUCLEOTIDE SEQUENCE</scope>
    <source>
        <strain evidence="1">GVMAG-M-3300023174-189</strain>
    </source>
</reference>
<dbReference type="EMBL" id="MN739626">
    <property type="protein sequence ID" value="QHT16641.1"/>
    <property type="molecule type" value="Genomic_DNA"/>
</dbReference>
<evidence type="ECO:0008006" key="2">
    <source>
        <dbReference type="Google" id="ProtNLM"/>
    </source>
</evidence>
<dbReference type="SUPFAM" id="SSF52540">
    <property type="entry name" value="P-loop containing nucleoside triphosphate hydrolases"/>
    <property type="match status" value="1"/>
</dbReference>
<accession>A0A6C0DJN4</accession>
<protein>
    <recommendedName>
        <fullName evidence="2">ATPase domain containing protein</fullName>
    </recommendedName>
</protein>
<organism evidence="1">
    <name type="scientific">viral metagenome</name>
    <dbReference type="NCBI Taxonomy" id="1070528"/>
    <lineage>
        <taxon>unclassified sequences</taxon>
        <taxon>metagenomes</taxon>
        <taxon>organismal metagenomes</taxon>
    </lineage>
</organism>
<proteinExistence type="predicted"/>
<dbReference type="AlphaFoldDB" id="A0A6C0DJN4"/>
<sequence>MAASAAMNLQLKKFSMAQIPEDAVCIFIGRRRTGKSTLVRDVLFHHKTIPLGTVISGTEESNDFYKKMVPPLFIHGAYSPIIVQNYVNRQKIIMKKIMDEQQRSGGQSRIDPRSFLILDDCLYDDTWTRDLNIRYLFLNGRWVKVFFLITMQYPLGVPPVLRTNVDYVFILREPYLNNRKRIYENYGSAFPSFEFFCQVMDQCTTNYECLVVSNNTQSNKLEDIIFWYKAELHGDFRIGAPEFWSHSAAHYIEAETAETNRYDPGASVKLRGPQITIRKQN</sequence>
<name>A0A6C0DJN4_9ZZZZ</name>